<evidence type="ECO:0000256" key="1">
    <source>
        <dbReference type="SAM" id="MobiDB-lite"/>
    </source>
</evidence>
<name>A0A3M0K9W5_HIRRU</name>
<dbReference type="Proteomes" id="UP000269221">
    <property type="component" value="Unassembled WGS sequence"/>
</dbReference>
<dbReference type="EMBL" id="QRBI01000116">
    <property type="protein sequence ID" value="RMC09331.1"/>
    <property type="molecule type" value="Genomic_DNA"/>
</dbReference>
<dbReference type="AlphaFoldDB" id="A0A3M0K9W5"/>
<protein>
    <submittedName>
        <fullName evidence="2">Uncharacterized protein</fullName>
    </submittedName>
</protein>
<evidence type="ECO:0000313" key="2">
    <source>
        <dbReference type="EMBL" id="RMC09331.1"/>
    </source>
</evidence>
<evidence type="ECO:0000313" key="3">
    <source>
        <dbReference type="Proteomes" id="UP000269221"/>
    </source>
</evidence>
<organism evidence="2 3">
    <name type="scientific">Hirundo rustica rustica</name>
    <dbReference type="NCBI Taxonomy" id="333673"/>
    <lineage>
        <taxon>Eukaryota</taxon>
        <taxon>Metazoa</taxon>
        <taxon>Chordata</taxon>
        <taxon>Craniata</taxon>
        <taxon>Vertebrata</taxon>
        <taxon>Euteleostomi</taxon>
        <taxon>Archelosauria</taxon>
        <taxon>Archosauria</taxon>
        <taxon>Dinosauria</taxon>
        <taxon>Saurischia</taxon>
        <taxon>Theropoda</taxon>
        <taxon>Coelurosauria</taxon>
        <taxon>Aves</taxon>
        <taxon>Neognathae</taxon>
        <taxon>Neoaves</taxon>
        <taxon>Telluraves</taxon>
        <taxon>Australaves</taxon>
        <taxon>Passeriformes</taxon>
        <taxon>Sylvioidea</taxon>
        <taxon>Hirundinidae</taxon>
        <taxon>Hirundo</taxon>
    </lineage>
</organism>
<proteinExistence type="predicted"/>
<reference evidence="2 3" key="1">
    <citation type="submission" date="2018-07" db="EMBL/GenBank/DDBJ databases">
        <title>A high quality draft genome assembly of the barn swallow (H. rustica rustica).</title>
        <authorList>
            <person name="Formenti G."/>
            <person name="Chiara M."/>
            <person name="Poveda L."/>
            <person name="Francoijs K.-J."/>
            <person name="Bonisoli-Alquati A."/>
            <person name="Canova L."/>
            <person name="Gianfranceschi L."/>
            <person name="Horner D.S."/>
            <person name="Saino N."/>
        </authorList>
    </citation>
    <scope>NUCLEOTIDE SEQUENCE [LARGE SCALE GENOMIC DNA]</scope>
    <source>
        <strain evidence="2">Chelidonia</strain>
        <tissue evidence="2">Blood</tissue>
    </source>
</reference>
<sequence>MESAEAPLEERIGPDPAPGMRQAQLRVPTIPGLRVSLTFPRLHRGTLAEELPGTLPSSGIGVRERQDLLQRSIQTPAEVHSRAR</sequence>
<feature type="region of interest" description="Disordered" evidence="1">
    <location>
        <begin position="1"/>
        <end position="22"/>
    </location>
</feature>
<gene>
    <name evidence="2" type="ORF">DUI87_14339</name>
</gene>
<keyword evidence="3" id="KW-1185">Reference proteome</keyword>
<accession>A0A3M0K9W5</accession>
<comment type="caution">
    <text evidence="2">The sequence shown here is derived from an EMBL/GenBank/DDBJ whole genome shotgun (WGS) entry which is preliminary data.</text>
</comment>